<dbReference type="EMBL" id="RWJN01000281">
    <property type="protein sequence ID" value="TCD63690.1"/>
    <property type="molecule type" value="Genomic_DNA"/>
</dbReference>
<organism evidence="3 4">
    <name type="scientific">Steccherinum ochraceum</name>
    <dbReference type="NCBI Taxonomy" id="92696"/>
    <lineage>
        <taxon>Eukaryota</taxon>
        <taxon>Fungi</taxon>
        <taxon>Dikarya</taxon>
        <taxon>Basidiomycota</taxon>
        <taxon>Agaricomycotina</taxon>
        <taxon>Agaricomycetes</taxon>
        <taxon>Polyporales</taxon>
        <taxon>Steccherinaceae</taxon>
        <taxon>Steccherinum</taxon>
    </lineage>
</organism>
<evidence type="ECO:0000259" key="2">
    <source>
        <dbReference type="PROSITE" id="PS50097"/>
    </source>
</evidence>
<dbReference type="AlphaFoldDB" id="A0A4R0R7Q0"/>
<dbReference type="Gene3D" id="3.30.710.10">
    <property type="entry name" value="Potassium Channel Kv1.1, Chain A"/>
    <property type="match status" value="1"/>
</dbReference>
<evidence type="ECO:0000313" key="3">
    <source>
        <dbReference type="EMBL" id="TCD63690.1"/>
    </source>
</evidence>
<dbReference type="Proteomes" id="UP000292702">
    <property type="component" value="Unassembled WGS sequence"/>
</dbReference>
<proteinExistence type="predicted"/>
<dbReference type="InterPro" id="IPR011333">
    <property type="entry name" value="SKP1/BTB/POZ_sf"/>
</dbReference>
<accession>A0A4R0R7Q0</accession>
<dbReference type="STRING" id="92696.A0A4R0R7Q0"/>
<reference evidence="3 4" key="1">
    <citation type="submission" date="2018-11" db="EMBL/GenBank/DDBJ databases">
        <title>Genome assembly of Steccherinum ochraceum LE-BIN_3174, the white-rot fungus of the Steccherinaceae family (The Residual Polyporoid clade, Polyporales, Basidiomycota).</title>
        <authorList>
            <person name="Fedorova T.V."/>
            <person name="Glazunova O.A."/>
            <person name="Landesman E.O."/>
            <person name="Moiseenko K.V."/>
            <person name="Psurtseva N.V."/>
            <person name="Savinova O.S."/>
            <person name="Shakhova N.V."/>
            <person name="Tyazhelova T.V."/>
            <person name="Vasina D.V."/>
        </authorList>
    </citation>
    <scope>NUCLEOTIDE SEQUENCE [LARGE SCALE GENOMIC DNA]</scope>
    <source>
        <strain evidence="3 4">LE-BIN_3174</strain>
    </source>
</reference>
<comment type="caution">
    <text evidence="3">The sequence shown here is derived from an EMBL/GenBank/DDBJ whole genome shotgun (WGS) entry which is preliminary data.</text>
</comment>
<protein>
    <recommendedName>
        <fullName evidence="2">BTB domain-containing protein</fullName>
    </recommendedName>
</protein>
<feature type="domain" description="BTB" evidence="2">
    <location>
        <begin position="36"/>
        <end position="109"/>
    </location>
</feature>
<feature type="region of interest" description="Disordered" evidence="1">
    <location>
        <begin position="1"/>
        <end position="21"/>
    </location>
</feature>
<gene>
    <name evidence="3" type="ORF">EIP91_005095</name>
</gene>
<evidence type="ECO:0000256" key="1">
    <source>
        <dbReference type="SAM" id="MobiDB-lite"/>
    </source>
</evidence>
<keyword evidence="4" id="KW-1185">Reference proteome</keyword>
<dbReference type="OrthoDB" id="3027208at2759"/>
<dbReference type="InterPro" id="IPR000210">
    <property type="entry name" value="BTB/POZ_dom"/>
</dbReference>
<dbReference type="SUPFAM" id="SSF54695">
    <property type="entry name" value="POZ domain"/>
    <property type="match status" value="1"/>
</dbReference>
<dbReference type="PROSITE" id="PS50097">
    <property type="entry name" value="BTB"/>
    <property type="match status" value="1"/>
</dbReference>
<sequence length="342" mass="38850">MTDTRSSKRARCTADTSGGEQNMGYKQSDAFWLRDGNIILVADSVAFRVHQSVLERKSEVFKDMLGLPQPDNADSESLEECALVHVSDAAEDIGHLLSVLYDGDRVFGRKSPISMKLVFALLQLAIKYEIDYLRDEAIAILQMIYAPSYDEYVEHQQEDSALRVTDRRENQDPIIVINLAWKHGLHSLLPGAFFACAKLPTKELARATKGSLREDDLTRLSDEDLERCLNGRATLQAKYFSRFRSARMREIAPTCPGNSGCETVLENLWEDLVASGMEDIFGFRFDPMEEVGWEVYFLFCDACREFHESQDNVERMHIYRGLADTFDLKRFLQGDSDAQSAN</sequence>
<evidence type="ECO:0000313" key="4">
    <source>
        <dbReference type="Proteomes" id="UP000292702"/>
    </source>
</evidence>
<dbReference type="SMART" id="SM00225">
    <property type="entry name" value="BTB"/>
    <property type="match status" value="1"/>
</dbReference>
<name>A0A4R0R7Q0_9APHY</name>
<dbReference type="Pfam" id="PF00651">
    <property type="entry name" value="BTB"/>
    <property type="match status" value="1"/>
</dbReference>